<feature type="region of interest" description="Disordered" evidence="1">
    <location>
        <begin position="45"/>
        <end position="104"/>
    </location>
</feature>
<accession>A0ABN9UY39</accession>
<sequence length="104" mass="11450">MQPAWAAAGEDGEEEEEEVLLVCRLPELDDSVLCRGSQSFELAGFDTPEPRAWSSPARTASSAGRWRHRPAVRGWSEQARSRGHVGERVVGSPPVIEGERTTYT</sequence>
<evidence type="ECO:0000313" key="2">
    <source>
        <dbReference type="EMBL" id="CAK0865181.1"/>
    </source>
</evidence>
<protein>
    <submittedName>
        <fullName evidence="2">Uncharacterized protein</fullName>
    </submittedName>
</protein>
<keyword evidence="3" id="KW-1185">Reference proteome</keyword>
<reference evidence="2" key="1">
    <citation type="submission" date="2023-10" db="EMBL/GenBank/DDBJ databases">
        <authorList>
            <person name="Chen Y."/>
            <person name="Shah S."/>
            <person name="Dougan E. K."/>
            <person name="Thang M."/>
            <person name="Chan C."/>
        </authorList>
    </citation>
    <scope>NUCLEOTIDE SEQUENCE [LARGE SCALE GENOMIC DNA]</scope>
</reference>
<name>A0ABN9UY39_9DINO</name>
<dbReference type="EMBL" id="CAUYUJ010016424">
    <property type="protein sequence ID" value="CAK0865181.1"/>
    <property type="molecule type" value="Genomic_DNA"/>
</dbReference>
<dbReference type="Proteomes" id="UP001189429">
    <property type="component" value="Unassembled WGS sequence"/>
</dbReference>
<comment type="caution">
    <text evidence="2">The sequence shown here is derived from an EMBL/GenBank/DDBJ whole genome shotgun (WGS) entry which is preliminary data.</text>
</comment>
<evidence type="ECO:0000256" key="1">
    <source>
        <dbReference type="SAM" id="MobiDB-lite"/>
    </source>
</evidence>
<proteinExistence type="predicted"/>
<organism evidence="2 3">
    <name type="scientific">Prorocentrum cordatum</name>
    <dbReference type="NCBI Taxonomy" id="2364126"/>
    <lineage>
        <taxon>Eukaryota</taxon>
        <taxon>Sar</taxon>
        <taxon>Alveolata</taxon>
        <taxon>Dinophyceae</taxon>
        <taxon>Prorocentrales</taxon>
        <taxon>Prorocentraceae</taxon>
        <taxon>Prorocentrum</taxon>
    </lineage>
</organism>
<gene>
    <name evidence="2" type="ORF">PCOR1329_LOCUS52768</name>
</gene>
<evidence type="ECO:0000313" key="3">
    <source>
        <dbReference type="Proteomes" id="UP001189429"/>
    </source>
</evidence>